<dbReference type="EMBL" id="UOFY01000008">
    <property type="protein sequence ID" value="VAX06388.1"/>
    <property type="molecule type" value="Genomic_DNA"/>
</dbReference>
<keyword evidence="1" id="KW-1133">Transmembrane helix</keyword>
<proteinExistence type="predicted"/>
<reference evidence="2" key="1">
    <citation type="submission" date="2018-06" db="EMBL/GenBank/DDBJ databases">
        <authorList>
            <person name="Zhirakovskaya E."/>
        </authorList>
    </citation>
    <scope>NUCLEOTIDE SEQUENCE</scope>
</reference>
<dbReference type="GO" id="GO:0009055">
    <property type="term" value="F:electron transfer activity"/>
    <property type="evidence" value="ECO:0007669"/>
    <property type="project" value="InterPro"/>
</dbReference>
<evidence type="ECO:0008006" key="3">
    <source>
        <dbReference type="Google" id="ProtNLM"/>
    </source>
</evidence>
<name>A0A3B1B4K9_9ZZZZ</name>
<dbReference type="GO" id="GO:0020037">
    <property type="term" value="F:heme binding"/>
    <property type="evidence" value="ECO:0007669"/>
    <property type="project" value="InterPro"/>
</dbReference>
<evidence type="ECO:0000313" key="2">
    <source>
        <dbReference type="EMBL" id="VAX06388.1"/>
    </source>
</evidence>
<organism evidence="2">
    <name type="scientific">hydrothermal vent metagenome</name>
    <dbReference type="NCBI Taxonomy" id="652676"/>
    <lineage>
        <taxon>unclassified sequences</taxon>
        <taxon>metagenomes</taxon>
        <taxon>ecological metagenomes</taxon>
    </lineage>
</organism>
<keyword evidence="1" id="KW-0472">Membrane</keyword>
<dbReference type="GO" id="GO:0005506">
    <property type="term" value="F:iron ion binding"/>
    <property type="evidence" value="ECO:0007669"/>
    <property type="project" value="InterPro"/>
</dbReference>
<sequence>MCKLSWSISGLLFVVLIIMGYKFIIAGSVVPAADGREALLLKTGERDMILSEMRIFLASVQAITDGLSNDDMNKVAEAARVVGAAAQQDVPASLIGKLPLSFKKLGFDTHRKFDMIALDAEQLGDPEHTLKQLAELMNNCVACHATYRFDTEQVGG</sequence>
<feature type="transmembrane region" description="Helical" evidence="1">
    <location>
        <begin position="6"/>
        <end position="33"/>
    </location>
</feature>
<accession>A0A3B1B4K9</accession>
<dbReference type="SUPFAM" id="SSF47175">
    <property type="entry name" value="Cytochromes"/>
    <property type="match status" value="1"/>
</dbReference>
<gene>
    <name evidence="2" type="ORF">MNBD_GAMMA25-1844</name>
</gene>
<dbReference type="GO" id="GO:0022900">
    <property type="term" value="P:electron transport chain"/>
    <property type="evidence" value="ECO:0007669"/>
    <property type="project" value="InterPro"/>
</dbReference>
<protein>
    <recommendedName>
        <fullName evidence="3">Cytochrome C</fullName>
    </recommendedName>
</protein>
<dbReference type="InterPro" id="IPR010980">
    <property type="entry name" value="Cyt_c/b562"/>
</dbReference>
<evidence type="ECO:0000256" key="1">
    <source>
        <dbReference type="SAM" id="Phobius"/>
    </source>
</evidence>
<keyword evidence="1" id="KW-0812">Transmembrane</keyword>
<dbReference type="AlphaFoldDB" id="A0A3B1B4K9"/>